<evidence type="ECO:0000256" key="3">
    <source>
        <dbReference type="ARBA" id="ARBA00022801"/>
    </source>
</evidence>
<dbReference type="RefSeq" id="XP_030763185.1">
    <property type="nucleotide sequence ID" value="XM_030907325.1"/>
</dbReference>
<dbReference type="AlphaFoldDB" id="A0A6J2YJZ2"/>
<dbReference type="InterPro" id="IPR019826">
    <property type="entry name" value="Carboxylesterase_B_AS"/>
</dbReference>
<dbReference type="SUPFAM" id="SSF53474">
    <property type="entry name" value="alpha/beta-Hydrolases"/>
    <property type="match status" value="1"/>
</dbReference>
<dbReference type="InterPro" id="IPR002018">
    <property type="entry name" value="CarbesteraseB"/>
</dbReference>
<evidence type="ECO:0000259" key="7">
    <source>
        <dbReference type="Pfam" id="PF00135"/>
    </source>
</evidence>
<feature type="chain" id="PRO_5027158726" description="Carboxylic ester hydrolase" evidence="6">
    <location>
        <begin position="20"/>
        <end position="559"/>
    </location>
</feature>
<comment type="similarity">
    <text evidence="1 6">Belongs to the type-B carboxylesterase/lipase family.</text>
</comment>
<sequence length="559" mass="62715">MFIYYFYWFFIIEFAFICCQDLSPTVTLEDGQVRGTVNRTVGLGKTYYAYRGIPFAKKPIDNLRFASPVKNDAWNGVLNATYDKDECTQLNVFSNLSKESDVTGSEDCLYINVYTTKLNATLPVMVWIYGGGFIGGSSAYRNGGPDYLLDEDIIFVSFNYRLGVFGFLSTEDNAATGNWGLKDQLLALKWVQTNIKRFGGDSNKVTIFGESAGAASVSYIVDSKLSKGLFAGAIMQSGTSLCLWALSRDARKKAFDVGKKLNIKTTNSTKNLIDSLRKVDYRKLKVAENNVTLSYIPDIFSGLPFGVVQEPDHENAILSDRSYKLLSTGDFNRVPLIIGYNSLEIKGIPSDLSLPSLLLSQIILSVPKLAPYDLTGNLLLRFLAGKIIRVHYFGLDLVIDPHSTQVSKFLSVDQFSRPIRKTVELMSKYTNVFYYKLSYEGKLGNPNRTSPGVGHAEDINYLFYLGNITVSPEDALTRKRLVTLWTNFAKFGNPTPISTSDVLQNTTWIPNTKLNQTNVYYLNINKTLSNEINPDQADWNFYSQIIYGVFGNESYYTTY</sequence>
<dbReference type="KEGG" id="soy:115887814"/>
<evidence type="ECO:0000313" key="8">
    <source>
        <dbReference type="Proteomes" id="UP000504635"/>
    </source>
</evidence>
<dbReference type="PROSITE" id="PS00122">
    <property type="entry name" value="CARBOXYLESTERASE_B_1"/>
    <property type="match status" value="1"/>
</dbReference>
<dbReference type="EC" id="3.1.1.-" evidence="6"/>
<dbReference type="GO" id="GO:0052689">
    <property type="term" value="F:carboxylic ester hydrolase activity"/>
    <property type="evidence" value="ECO:0007669"/>
    <property type="project" value="UniProtKB-KW"/>
</dbReference>
<dbReference type="PANTHER" id="PTHR43142:SF1">
    <property type="entry name" value="CARBOXYLIC ESTER HYDROLASE"/>
    <property type="match status" value="1"/>
</dbReference>
<keyword evidence="8" id="KW-1185">Reference proteome</keyword>
<feature type="signal peptide" evidence="6">
    <location>
        <begin position="1"/>
        <end position="19"/>
    </location>
</feature>
<evidence type="ECO:0000256" key="4">
    <source>
        <dbReference type="ARBA" id="ARBA00023157"/>
    </source>
</evidence>
<name>A0A6J2YJZ2_SITOR</name>
<proteinExistence type="inferred from homology"/>
<dbReference type="Gene3D" id="3.40.50.1820">
    <property type="entry name" value="alpha/beta hydrolase"/>
    <property type="match status" value="1"/>
</dbReference>
<reference evidence="9" key="1">
    <citation type="submission" date="2025-08" db="UniProtKB">
        <authorList>
            <consortium name="RefSeq"/>
        </authorList>
    </citation>
    <scope>IDENTIFICATION</scope>
    <source>
        <tissue evidence="9">Gonads</tissue>
    </source>
</reference>
<dbReference type="PANTHER" id="PTHR43142">
    <property type="entry name" value="CARBOXYLIC ESTER HYDROLASE"/>
    <property type="match status" value="1"/>
</dbReference>
<evidence type="ECO:0000313" key="9">
    <source>
        <dbReference type="RefSeq" id="XP_030763185.1"/>
    </source>
</evidence>
<dbReference type="OrthoDB" id="19653at2759"/>
<dbReference type="GeneID" id="115887814"/>
<dbReference type="InterPro" id="IPR029058">
    <property type="entry name" value="AB_hydrolase_fold"/>
</dbReference>
<dbReference type="Pfam" id="PF00135">
    <property type="entry name" value="COesterase"/>
    <property type="match status" value="1"/>
</dbReference>
<keyword evidence="5" id="KW-0325">Glycoprotein</keyword>
<evidence type="ECO:0000256" key="2">
    <source>
        <dbReference type="ARBA" id="ARBA00022487"/>
    </source>
</evidence>
<accession>A0A6J2YJZ2</accession>
<keyword evidence="6" id="KW-0732">Signal</keyword>
<evidence type="ECO:0000256" key="1">
    <source>
        <dbReference type="ARBA" id="ARBA00005964"/>
    </source>
</evidence>
<evidence type="ECO:0000256" key="5">
    <source>
        <dbReference type="ARBA" id="ARBA00023180"/>
    </source>
</evidence>
<keyword evidence="2" id="KW-0719">Serine esterase</keyword>
<feature type="domain" description="Carboxylesterase type B" evidence="7">
    <location>
        <begin position="23"/>
        <end position="531"/>
    </location>
</feature>
<gene>
    <name evidence="9" type="primary">LOC115887814</name>
</gene>
<dbReference type="InParanoid" id="A0A6J2YJZ2"/>
<evidence type="ECO:0000256" key="6">
    <source>
        <dbReference type="RuleBase" id="RU361235"/>
    </source>
</evidence>
<protein>
    <recommendedName>
        <fullName evidence="6">Carboxylic ester hydrolase</fullName>
        <ecNumber evidence="6">3.1.1.-</ecNumber>
    </recommendedName>
</protein>
<organism evidence="8 9">
    <name type="scientific">Sitophilus oryzae</name>
    <name type="common">Rice weevil</name>
    <name type="synonym">Curculio oryzae</name>
    <dbReference type="NCBI Taxonomy" id="7048"/>
    <lineage>
        <taxon>Eukaryota</taxon>
        <taxon>Metazoa</taxon>
        <taxon>Ecdysozoa</taxon>
        <taxon>Arthropoda</taxon>
        <taxon>Hexapoda</taxon>
        <taxon>Insecta</taxon>
        <taxon>Pterygota</taxon>
        <taxon>Neoptera</taxon>
        <taxon>Endopterygota</taxon>
        <taxon>Coleoptera</taxon>
        <taxon>Polyphaga</taxon>
        <taxon>Cucujiformia</taxon>
        <taxon>Curculionidae</taxon>
        <taxon>Dryophthorinae</taxon>
        <taxon>Sitophilus</taxon>
    </lineage>
</organism>
<dbReference type="Proteomes" id="UP000504635">
    <property type="component" value="Unplaced"/>
</dbReference>
<keyword evidence="4" id="KW-1015">Disulfide bond</keyword>
<keyword evidence="3 6" id="KW-0378">Hydrolase</keyword>